<evidence type="ECO:0000313" key="3">
    <source>
        <dbReference type="Proteomes" id="UP001433268"/>
    </source>
</evidence>
<keyword evidence="3" id="KW-1185">Reference proteome</keyword>
<proteinExistence type="predicted"/>
<accession>A0ABR1UYS3</accession>
<evidence type="ECO:0000313" key="2">
    <source>
        <dbReference type="EMBL" id="KAK8062943.1"/>
    </source>
</evidence>
<dbReference type="EMBL" id="JAQQWN010000010">
    <property type="protein sequence ID" value="KAK8062943.1"/>
    <property type="molecule type" value="Genomic_DNA"/>
</dbReference>
<dbReference type="Proteomes" id="UP001433268">
    <property type="component" value="Unassembled WGS sequence"/>
</dbReference>
<reference evidence="2 3" key="1">
    <citation type="submission" date="2023-01" db="EMBL/GenBank/DDBJ databases">
        <title>Analysis of 21 Apiospora genomes using comparative genomics revels a genus with tremendous synthesis potential of carbohydrate active enzymes and secondary metabolites.</title>
        <authorList>
            <person name="Sorensen T."/>
        </authorList>
    </citation>
    <scope>NUCLEOTIDE SEQUENCE [LARGE SCALE GENOMIC DNA]</scope>
    <source>
        <strain evidence="2 3">CBS 114990</strain>
    </source>
</reference>
<feature type="transmembrane region" description="Helical" evidence="1">
    <location>
        <begin position="237"/>
        <end position="257"/>
    </location>
</feature>
<evidence type="ECO:0000256" key="1">
    <source>
        <dbReference type="SAM" id="Phobius"/>
    </source>
</evidence>
<comment type="caution">
    <text evidence="2">The sequence shown here is derived from an EMBL/GenBank/DDBJ whole genome shotgun (WGS) entry which is preliminary data.</text>
</comment>
<feature type="transmembrane region" description="Helical" evidence="1">
    <location>
        <begin position="208"/>
        <end position="231"/>
    </location>
</feature>
<evidence type="ECO:0008006" key="4">
    <source>
        <dbReference type="Google" id="ProtNLM"/>
    </source>
</evidence>
<dbReference type="PANTHER" id="PTHR33927:SF3">
    <property type="entry name" value="INTEGRAL MEMBRANE PROTEIN TMPA"/>
    <property type="match status" value="1"/>
</dbReference>
<keyword evidence="1" id="KW-0812">Transmembrane</keyword>
<sequence length="468" mass="52091">MQKTRGREAGPDSLQVRGFCCMADMVVFKMEWAAVSVADVAAPSKPASPTPKPLAFIRYRILNTYRRLFSLAFLGNIAAFVVVAVRGPSPLNLLNAVSANLLASGLARTPLVVNFLFRVLCLVPHSAPLRLRHLACKIFHLGGVHSGCGVAAYLWYLGFIVYYTKDFVPSPTSTAVLVIAYAVLILLTSMILVAFPKFRIIRHDWFELIHRFSAWATIALVWALLLIVAAAEGPSMGMFLVTSPAFWMHLASTAAIIHPWLLLRRVEVVPEPLSSHAVRLHFNYDTSVEFGQGLSVSKHPLRDWHSFAVFTDRHDAPETEFSLLVSKAGDWTSSVIEDPPRHLWKRGLPAFGFAYVMKVFRRTVLVATGSGIGPCLAFAPMRVLWQTRNPERTYGRRVMELVKRLDPDAEIIDTSEGGRRDLLPIAMRLYREFNAEAVGIISNETVTKQLVYDLESQGIPAYGPVFDS</sequence>
<dbReference type="PANTHER" id="PTHR33927">
    <property type="entry name" value="TRANSMEMBRANE PROTEIN"/>
    <property type="match status" value="1"/>
</dbReference>
<keyword evidence="1" id="KW-0472">Membrane</keyword>
<dbReference type="RefSeq" id="XP_066661542.1">
    <property type="nucleotide sequence ID" value="XM_066819354.1"/>
</dbReference>
<name>A0ABR1UYS3_9PEZI</name>
<feature type="transmembrane region" description="Helical" evidence="1">
    <location>
        <begin position="138"/>
        <end position="163"/>
    </location>
</feature>
<gene>
    <name evidence="2" type="ORF">PG997_015040</name>
</gene>
<dbReference type="InterPro" id="IPR052979">
    <property type="entry name" value="Adenylate-forming_domain"/>
</dbReference>
<feature type="transmembrane region" description="Helical" evidence="1">
    <location>
        <begin position="175"/>
        <end position="196"/>
    </location>
</feature>
<dbReference type="GeneID" id="92052414"/>
<protein>
    <recommendedName>
        <fullName evidence="4">Integral membrane protein TmpA</fullName>
    </recommendedName>
</protein>
<organism evidence="2 3">
    <name type="scientific">Apiospora hydei</name>
    <dbReference type="NCBI Taxonomy" id="1337664"/>
    <lineage>
        <taxon>Eukaryota</taxon>
        <taxon>Fungi</taxon>
        <taxon>Dikarya</taxon>
        <taxon>Ascomycota</taxon>
        <taxon>Pezizomycotina</taxon>
        <taxon>Sordariomycetes</taxon>
        <taxon>Xylariomycetidae</taxon>
        <taxon>Amphisphaeriales</taxon>
        <taxon>Apiosporaceae</taxon>
        <taxon>Apiospora</taxon>
    </lineage>
</organism>
<keyword evidence="1" id="KW-1133">Transmembrane helix</keyword>
<feature type="transmembrane region" description="Helical" evidence="1">
    <location>
        <begin position="68"/>
        <end position="85"/>
    </location>
</feature>